<feature type="compositionally biased region" description="Polar residues" evidence="1">
    <location>
        <begin position="63"/>
        <end position="72"/>
    </location>
</feature>
<reference evidence="2 3" key="1">
    <citation type="journal article" date="2016" name="Sci. Rep.">
        <title>Insights into Adaptations to a Near-Obligate Nematode Endoparasitic Lifestyle from the Finished Genome of Drechmeria coniospora.</title>
        <authorList>
            <person name="Zhang L."/>
            <person name="Zhou Z."/>
            <person name="Guo Q."/>
            <person name="Fokkens L."/>
            <person name="Miskei M."/>
            <person name="Pocsi I."/>
            <person name="Zhang W."/>
            <person name="Chen M."/>
            <person name="Wang L."/>
            <person name="Sun Y."/>
            <person name="Donzelli B.G."/>
            <person name="Gibson D.M."/>
            <person name="Nelson D.R."/>
            <person name="Luo J.G."/>
            <person name="Rep M."/>
            <person name="Liu H."/>
            <person name="Yang S."/>
            <person name="Wang J."/>
            <person name="Krasnoff S.B."/>
            <person name="Xu Y."/>
            <person name="Molnar I."/>
            <person name="Lin M."/>
        </authorList>
    </citation>
    <scope>NUCLEOTIDE SEQUENCE [LARGE SCALE GENOMIC DNA]</scope>
    <source>
        <strain evidence="2 3">ARSEF 6962</strain>
    </source>
</reference>
<feature type="region of interest" description="Disordered" evidence="1">
    <location>
        <begin position="36"/>
        <end position="132"/>
    </location>
</feature>
<comment type="caution">
    <text evidence="2">The sequence shown here is derived from an EMBL/GenBank/DDBJ whole genome shotgun (WGS) entry which is preliminary data.</text>
</comment>
<dbReference type="EMBL" id="LAYC01000003">
    <property type="protein sequence ID" value="KYK56179.1"/>
    <property type="molecule type" value="Genomic_DNA"/>
</dbReference>
<dbReference type="RefSeq" id="XP_040655531.1">
    <property type="nucleotide sequence ID" value="XM_040805427.1"/>
</dbReference>
<evidence type="ECO:0000313" key="3">
    <source>
        <dbReference type="Proteomes" id="UP000076580"/>
    </source>
</evidence>
<dbReference type="InParanoid" id="A0A151GGF6"/>
<evidence type="ECO:0000256" key="1">
    <source>
        <dbReference type="SAM" id="MobiDB-lite"/>
    </source>
</evidence>
<proteinExistence type="predicted"/>
<evidence type="ECO:0000313" key="2">
    <source>
        <dbReference type="EMBL" id="KYK56179.1"/>
    </source>
</evidence>
<gene>
    <name evidence="2" type="ORF">DCS_08146</name>
</gene>
<sequence length="132" mass="14611">MVRKHGQQRLAAAACSSSTSNSTAHNLLRWSFRRYSSASPQHHTPASRAAHRFCGEIKVPPSFSRQAPSSSTHDNRRSTHDARRSTLDNRPTTIRPRNAADARLPAVAREHLLRQPGSDWRSPAGLSMISPP</sequence>
<feature type="compositionally biased region" description="Basic and acidic residues" evidence="1">
    <location>
        <begin position="73"/>
        <end position="87"/>
    </location>
</feature>
<protein>
    <submittedName>
        <fullName evidence="2">Uncharacterized protein</fullName>
    </submittedName>
</protein>
<accession>A0A151GGF6</accession>
<organism evidence="2 3">
    <name type="scientific">Drechmeria coniospora</name>
    <name type="common">Nematophagous fungus</name>
    <name type="synonym">Meria coniospora</name>
    <dbReference type="NCBI Taxonomy" id="98403"/>
    <lineage>
        <taxon>Eukaryota</taxon>
        <taxon>Fungi</taxon>
        <taxon>Dikarya</taxon>
        <taxon>Ascomycota</taxon>
        <taxon>Pezizomycotina</taxon>
        <taxon>Sordariomycetes</taxon>
        <taxon>Hypocreomycetidae</taxon>
        <taxon>Hypocreales</taxon>
        <taxon>Ophiocordycipitaceae</taxon>
        <taxon>Drechmeria</taxon>
    </lineage>
</organism>
<dbReference type="GeneID" id="63720789"/>
<keyword evidence="3" id="KW-1185">Reference proteome</keyword>
<name>A0A151GGF6_DRECN</name>
<dbReference type="Proteomes" id="UP000076580">
    <property type="component" value="Chromosome 03"/>
</dbReference>
<dbReference type="AlphaFoldDB" id="A0A151GGF6"/>